<dbReference type="AlphaFoldDB" id="E6QQ33"/>
<evidence type="ECO:0000313" key="1">
    <source>
        <dbReference type="EMBL" id="CBI09354.1"/>
    </source>
</evidence>
<protein>
    <submittedName>
        <fullName evidence="1">Uncharacterized protein</fullName>
    </submittedName>
</protein>
<sequence length="80" mass="9699">MQQNDYIEIYQRELLGTPTDVMRQYLVHFEKDAHKFIAGLTKATDIWQKYQIAGVKREIEQEELVWSGLLLIFFRRLIRR</sequence>
<organism evidence="1">
    <name type="scientific">mine drainage metagenome</name>
    <dbReference type="NCBI Taxonomy" id="410659"/>
    <lineage>
        <taxon>unclassified sequences</taxon>
        <taxon>metagenomes</taxon>
        <taxon>ecological metagenomes</taxon>
    </lineage>
</organism>
<accession>E6QQ33</accession>
<proteinExistence type="predicted"/>
<gene>
    <name evidence="1" type="ORF">CARN7_0079</name>
</gene>
<comment type="caution">
    <text evidence="1">The sequence shown here is derived from an EMBL/GenBank/DDBJ whole genome shotgun (WGS) entry which is preliminary data.</text>
</comment>
<dbReference type="EMBL" id="CABR01000026">
    <property type="protein sequence ID" value="CBI09354.1"/>
    <property type="molecule type" value="Genomic_DNA"/>
</dbReference>
<reference evidence="1" key="1">
    <citation type="submission" date="2009-10" db="EMBL/GenBank/DDBJ databases">
        <title>Diversity of trophic interactions inside an arsenic-rich microbial ecosystem.</title>
        <authorList>
            <person name="Bertin P.N."/>
            <person name="Heinrich-Salmeron A."/>
            <person name="Pelletier E."/>
            <person name="Goulhen-Chollet F."/>
            <person name="Arsene-Ploetze F."/>
            <person name="Gallien S."/>
            <person name="Calteau A."/>
            <person name="Vallenet D."/>
            <person name="Casiot C."/>
            <person name="Chane-Woon-Ming B."/>
            <person name="Giloteaux L."/>
            <person name="Barakat M."/>
            <person name="Bonnefoy V."/>
            <person name="Bruneel O."/>
            <person name="Chandler M."/>
            <person name="Cleiss J."/>
            <person name="Duran R."/>
            <person name="Elbaz-Poulichet F."/>
            <person name="Fonknechten N."/>
            <person name="Lauga B."/>
            <person name="Mornico D."/>
            <person name="Ortet P."/>
            <person name="Schaeffer C."/>
            <person name="Siguier P."/>
            <person name="Alexander Thil Smith A."/>
            <person name="Van Dorsselaer A."/>
            <person name="Weissenbach J."/>
            <person name="Medigue C."/>
            <person name="Le Paslier D."/>
        </authorList>
    </citation>
    <scope>NUCLEOTIDE SEQUENCE</scope>
</reference>
<name>E6QQ33_9ZZZZ</name>